<evidence type="ECO:0000313" key="1">
    <source>
        <dbReference type="EMBL" id="MBB3063140.1"/>
    </source>
</evidence>
<organism evidence="1 2">
    <name type="scientific">Microbulbifer rhizosphaerae</name>
    <dbReference type="NCBI Taxonomy" id="1562603"/>
    <lineage>
        <taxon>Bacteria</taxon>
        <taxon>Pseudomonadati</taxon>
        <taxon>Pseudomonadota</taxon>
        <taxon>Gammaproteobacteria</taxon>
        <taxon>Cellvibrionales</taxon>
        <taxon>Microbulbiferaceae</taxon>
        <taxon>Microbulbifer</taxon>
    </lineage>
</organism>
<proteinExistence type="predicted"/>
<dbReference type="Proteomes" id="UP000535937">
    <property type="component" value="Unassembled WGS sequence"/>
</dbReference>
<accession>A0A7W4WF85</accession>
<dbReference type="AlphaFoldDB" id="A0A7W4WF85"/>
<evidence type="ECO:0000313" key="2">
    <source>
        <dbReference type="Proteomes" id="UP000535937"/>
    </source>
</evidence>
<name>A0A7W4WF85_9GAMM</name>
<dbReference type="RefSeq" id="WP_183463044.1">
    <property type="nucleotide sequence ID" value="NZ_JACHWZ010000024.1"/>
</dbReference>
<reference evidence="1 2" key="1">
    <citation type="submission" date="2020-08" db="EMBL/GenBank/DDBJ databases">
        <title>Genomic Encyclopedia of Type Strains, Phase III (KMG-III): the genomes of soil and plant-associated and newly described type strains.</title>
        <authorList>
            <person name="Whitman W."/>
        </authorList>
    </citation>
    <scope>NUCLEOTIDE SEQUENCE [LARGE SCALE GENOMIC DNA]</scope>
    <source>
        <strain evidence="1 2">CECT 8799</strain>
    </source>
</reference>
<gene>
    <name evidence="1" type="ORF">FHS09_003992</name>
</gene>
<comment type="caution">
    <text evidence="1">The sequence shown here is derived from an EMBL/GenBank/DDBJ whole genome shotgun (WGS) entry which is preliminary data.</text>
</comment>
<sequence length="95" mass="11022">MWVNGDPVFAGKSFSWWVKKNAMGQLLLQYPSQLFMALQKSYFSHLRQSHERDNKLASFPFGRRKFLLIYRLSGRSVTTHIGPHKPSGCVMVFTE</sequence>
<keyword evidence="2" id="KW-1185">Reference proteome</keyword>
<dbReference type="EMBL" id="JACHWZ010000024">
    <property type="protein sequence ID" value="MBB3063140.1"/>
    <property type="molecule type" value="Genomic_DNA"/>
</dbReference>
<protein>
    <submittedName>
        <fullName evidence="1">Uncharacterized protein</fullName>
    </submittedName>
</protein>